<dbReference type="PROSITE" id="PS50850">
    <property type="entry name" value="MFS"/>
    <property type="match status" value="1"/>
</dbReference>
<keyword evidence="4 6" id="KW-1133">Transmembrane helix</keyword>
<feature type="domain" description="Major facilitator superfamily (MFS) profile" evidence="7">
    <location>
        <begin position="14"/>
        <end position="413"/>
    </location>
</feature>
<organism evidence="8 9">
    <name type="scientific">Aeromicrobium alkaliterrae</name>
    <dbReference type="NCBI Taxonomy" id="302168"/>
    <lineage>
        <taxon>Bacteria</taxon>
        <taxon>Bacillati</taxon>
        <taxon>Actinomycetota</taxon>
        <taxon>Actinomycetes</taxon>
        <taxon>Propionibacteriales</taxon>
        <taxon>Nocardioidaceae</taxon>
        <taxon>Aeromicrobium</taxon>
    </lineage>
</organism>
<evidence type="ECO:0000256" key="6">
    <source>
        <dbReference type="SAM" id="Phobius"/>
    </source>
</evidence>
<reference evidence="8 9" key="1">
    <citation type="journal article" date="2019" name="Int. J. Syst. Evol. Microbiol.">
        <title>The Global Catalogue of Microorganisms (GCM) 10K type strain sequencing project: providing services to taxonomists for standard genome sequencing and annotation.</title>
        <authorList>
            <consortium name="The Broad Institute Genomics Platform"/>
            <consortium name="The Broad Institute Genome Sequencing Center for Infectious Disease"/>
            <person name="Wu L."/>
            <person name="Ma J."/>
        </authorList>
    </citation>
    <scope>NUCLEOTIDE SEQUENCE [LARGE SCALE GENOMIC DNA]</scope>
    <source>
        <strain evidence="8 9">JCM 13518</strain>
    </source>
</reference>
<dbReference type="InterPro" id="IPR020846">
    <property type="entry name" value="MFS_dom"/>
</dbReference>
<evidence type="ECO:0000256" key="2">
    <source>
        <dbReference type="ARBA" id="ARBA00022448"/>
    </source>
</evidence>
<feature type="transmembrane region" description="Helical" evidence="6">
    <location>
        <begin position="313"/>
        <end position="334"/>
    </location>
</feature>
<evidence type="ECO:0000313" key="8">
    <source>
        <dbReference type="EMBL" id="GAA1744513.1"/>
    </source>
</evidence>
<comment type="caution">
    <text evidence="8">The sequence shown here is derived from an EMBL/GenBank/DDBJ whole genome shotgun (WGS) entry which is preliminary data.</text>
</comment>
<feature type="transmembrane region" description="Helical" evidence="6">
    <location>
        <begin position="50"/>
        <end position="72"/>
    </location>
</feature>
<dbReference type="CDD" id="cd06174">
    <property type="entry name" value="MFS"/>
    <property type="match status" value="1"/>
</dbReference>
<feature type="transmembrane region" description="Helical" evidence="6">
    <location>
        <begin position="386"/>
        <end position="406"/>
    </location>
</feature>
<keyword evidence="2" id="KW-0813">Transport</keyword>
<dbReference type="Gene3D" id="1.20.1250.20">
    <property type="entry name" value="MFS general substrate transporter like domains"/>
    <property type="match status" value="1"/>
</dbReference>
<keyword evidence="9" id="KW-1185">Reference proteome</keyword>
<feature type="transmembrane region" description="Helical" evidence="6">
    <location>
        <begin position="12"/>
        <end position="30"/>
    </location>
</feature>
<name>A0ABN2JZ70_9ACTN</name>
<sequence>MRLTRDRQGSALVIWGVALSAYLLAVFHRSSLAVAGLEAADRFGISAAQLATFTTVQLIVYAGMQIPVGLALDRFGPRRLLLIGAVVMTVGQLSFAFIDSYAGALGARVLVGAGDAMTFTCVLRLIATWFPARRVPLVTQLTGATGQVGTVLAALPMTWAFMNLGWTTTYLAAAGLGLVVTVMAAVVIRDEPGAWRRRGPAISLASVRRDLGDSWSHPGTRLGFWTHFTTQFSATTLALLWGFPFFVRGEGRSPHEAGVLLTLLTISLVIAGPLLAMVTSWRPYHRSDLVMGIVLTIAAAWTAVLVWPGDAPTWLLVMLVVVVGIGGPASVIGFEYGREFNPDARLGAAIGIINQGGFYASLILVVAIGLVLDWRTPTGSDYTAEAFRWAMSAQYVLWALGLANIWRARRRTRRHVAAVPETGTAAT</sequence>
<evidence type="ECO:0000256" key="3">
    <source>
        <dbReference type="ARBA" id="ARBA00022692"/>
    </source>
</evidence>
<dbReference type="PANTHER" id="PTHR42718">
    <property type="entry name" value="MAJOR FACILITATOR SUPERFAMILY MULTIDRUG TRANSPORTER MFSC"/>
    <property type="match status" value="1"/>
</dbReference>
<accession>A0ABN2JZ70</accession>
<dbReference type="PANTHER" id="PTHR42718:SF9">
    <property type="entry name" value="MAJOR FACILITATOR SUPERFAMILY MULTIDRUG TRANSPORTER MFSC"/>
    <property type="match status" value="1"/>
</dbReference>
<feature type="transmembrane region" description="Helical" evidence="6">
    <location>
        <begin position="79"/>
        <end position="98"/>
    </location>
</feature>
<evidence type="ECO:0000313" key="9">
    <source>
        <dbReference type="Proteomes" id="UP001501057"/>
    </source>
</evidence>
<feature type="transmembrane region" description="Helical" evidence="6">
    <location>
        <begin position="224"/>
        <end position="247"/>
    </location>
</feature>
<dbReference type="Proteomes" id="UP001501057">
    <property type="component" value="Unassembled WGS sequence"/>
</dbReference>
<dbReference type="RefSeq" id="WP_344202285.1">
    <property type="nucleotide sequence ID" value="NZ_BAAAME010000004.1"/>
</dbReference>
<protein>
    <submittedName>
        <fullName evidence="8">MFS transporter</fullName>
    </submittedName>
</protein>
<evidence type="ECO:0000256" key="1">
    <source>
        <dbReference type="ARBA" id="ARBA00004651"/>
    </source>
</evidence>
<proteinExistence type="predicted"/>
<gene>
    <name evidence="8" type="ORF">GCM10009710_25700</name>
</gene>
<dbReference type="InterPro" id="IPR011701">
    <property type="entry name" value="MFS"/>
</dbReference>
<feature type="transmembrane region" description="Helical" evidence="6">
    <location>
        <begin position="110"/>
        <end position="132"/>
    </location>
</feature>
<dbReference type="EMBL" id="BAAAME010000004">
    <property type="protein sequence ID" value="GAA1744513.1"/>
    <property type="molecule type" value="Genomic_DNA"/>
</dbReference>
<dbReference type="Pfam" id="PF07690">
    <property type="entry name" value="MFS_1"/>
    <property type="match status" value="1"/>
</dbReference>
<feature type="transmembrane region" description="Helical" evidence="6">
    <location>
        <begin position="168"/>
        <end position="188"/>
    </location>
</feature>
<dbReference type="InterPro" id="IPR036259">
    <property type="entry name" value="MFS_trans_sf"/>
</dbReference>
<feature type="transmembrane region" description="Helical" evidence="6">
    <location>
        <begin position="289"/>
        <end position="307"/>
    </location>
</feature>
<keyword evidence="5 6" id="KW-0472">Membrane</keyword>
<evidence type="ECO:0000256" key="5">
    <source>
        <dbReference type="ARBA" id="ARBA00023136"/>
    </source>
</evidence>
<feature type="transmembrane region" description="Helical" evidence="6">
    <location>
        <begin position="346"/>
        <end position="374"/>
    </location>
</feature>
<dbReference type="SUPFAM" id="SSF103473">
    <property type="entry name" value="MFS general substrate transporter"/>
    <property type="match status" value="1"/>
</dbReference>
<evidence type="ECO:0000259" key="7">
    <source>
        <dbReference type="PROSITE" id="PS50850"/>
    </source>
</evidence>
<keyword evidence="3 6" id="KW-0812">Transmembrane</keyword>
<comment type="subcellular location">
    <subcellularLocation>
        <location evidence="1">Cell membrane</location>
        <topology evidence="1">Multi-pass membrane protein</topology>
    </subcellularLocation>
</comment>
<feature type="transmembrane region" description="Helical" evidence="6">
    <location>
        <begin position="144"/>
        <end position="162"/>
    </location>
</feature>
<feature type="transmembrane region" description="Helical" evidence="6">
    <location>
        <begin position="259"/>
        <end position="277"/>
    </location>
</feature>
<evidence type="ECO:0000256" key="4">
    <source>
        <dbReference type="ARBA" id="ARBA00022989"/>
    </source>
</evidence>